<evidence type="ECO:0000313" key="1">
    <source>
        <dbReference type="Proteomes" id="UP000095287"/>
    </source>
</evidence>
<dbReference type="AlphaFoldDB" id="A0A1I7Z2N1"/>
<name>A0A1I7Z2N1_9BILA</name>
<organism evidence="1 2">
    <name type="scientific">Steinernema glaseri</name>
    <dbReference type="NCBI Taxonomy" id="37863"/>
    <lineage>
        <taxon>Eukaryota</taxon>
        <taxon>Metazoa</taxon>
        <taxon>Ecdysozoa</taxon>
        <taxon>Nematoda</taxon>
        <taxon>Chromadorea</taxon>
        <taxon>Rhabditida</taxon>
        <taxon>Tylenchina</taxon>
        <taxon>Panagrolaimomorpha</taxon>
        <taxon>Strongyloidoidea</taxon>
        <taxon>Steinernematidae</taxon>
        <taxon>Steinernema</taxon>
    </lineage>
</organism>
<protein>
    <submittedName>
        <fullName evidence="2">Glyco_tran_10_N domain-containing protein</fullName>
    </submittedName>
</protein>
<sequence length="181" mass="21094">MDRVPILFMQEVLQFLEHEIDWTEIDWEDPVSKFPSTWGTIEKRKGFRKPAALELYIAPNMDPVFFFWSIHTGPHIIEPFANLDQVRITKKLFPFLLRFVSSESAEYLRLTRSSGAVSNRTYLKGVLDALQSSSRRQKFNFHVAKRDLSFCLRLNRGYMEVNDDVCHRHGAGNCVRLVNVS</sequence>
<accession>A0A1I7Z2N1</accession>
<evidence type="ECO:0000313" key="2">
    <source>
        <dbReference type="WBParaSite" id="L893_g22232.t1"/>
    </source>
</evidence>
<dbReference type="Proteomes" id="UP000095287">
    <property type="component" value="Unplaced"/>
</dbReference>
<dbReference type="WBParaSite" id="L893_g22232.t1">
    <property type="protein sequence ID" value="L893_g22232.t1"/>
    <property type="gene ID" value="L893_g22232"/>
</dbReference>
<reference evidence="2" key="1">
    <citation type="submission" date="2016-11" db="UniProtKB">
        <authorList>
            <consortium name="WormBaseParasite"/>
        </authorList>
    </citation>
    <scope>IDENTIFICATION</scope>
</reference>
<proteinExistence type="predicted"/>
<keyword evidence="1" id="KW-1185">Reference proteome</keyword>